<dbReference type="InterPro" id="IPR044770">
    <property type="entry name" value="MFS_spinster-like"/>
</dbReference>
<feature type="transmembrane region" description="Helical" evidence="6">
    <location>
        <begin position="53"/>
        <end position="74"/>
    </location>
</feature>
<reference evidence="9" key="1">
    <citation type="journal article" date="2019" name="Int. J. Syst. Evol. Microbiol.">
        <title>The Global Catalogue of Microorganisms (GCM) 10K type strain sequencing project: providing services to taxonomists for standard genome sequencing and annotation.</title>
        <authorList>
            <consortium name="The Broad Institute Genomics Platform"/>
            <consortium name="The Broad Institute Genome Sequencing Center for Infectious Disease"/>
            <person name="Wu L."/>
            <person name="Ma J."/>
        </authorList>
    </citation>
    <scope>NUCLEOTIDE SEQUENCE [LARGE SCALE GENOMIC DNA]</scope>
    <source>
        <strain evidence="9">CGMCC 1.12989</strain>
    </source>
</reference>
<feature type="transmembrane region" description="Helical" evidence="6">
    <location>
        <begin position="12"/>
        <end position="32"/>
    </location>
</feature>
<dbReference type="SUPFAM" id="SSF103473">
    <property type="entry name" value="MFS general substrate transporter"/>
    <property type="match status" value="1"/>
</dbReference>
<dbReference type="InterPro" id="IPR011701">
    <property type="entry name" value="MFS"/>
</dbReference>
<keyword evidence="3 6" id="KW-0812">Transmembrane</keyword>
<dbReference type="InterPro" id="IPR036259">
    <property type="entry name" value="MFS_trans_sf"/>
</dbReference>
<feature type="transmembrane region" description="Helical" evidence="6">
    <location>
        <begin position="269"/>
        <end position="291"/>
    </location>
</feature>
<evidence type="ECO:0000313" key="9">
    <source>
        <dbReference type="Proteomes" id="UP001595828"/>
    </source>
</evidence>
<proteinExistence type="predicted"/>
<keyword evidence="2" id="KW-0813">Transport</keyword>
<feature type="transmembrane region" description="Helical" evidence="6">
    <location>
        <begin position="174"/>
        <end position="196"/>
    </location>
</feature>
<evidence type="ECO:0000256" key="1">
    <source>
        <dbReference type="ARBA" id="ARBA00004141"/>
    </source>
</evidence>
<feature type="transmembrane region" description="Helical" evidence="6">
    <location>
        <begin position="147"/>
        <end position="168"/>
    </location>
</feature>
<dbReference type="PROSITE" id="PS50850">
    <property type="entry name" value="MFS"/>
    <property type="match status" value="1"/>
</dbReference>
<keyword evidence="4 6" id="KW-1133">Transmembrane helix</keyword>
<accession>A0ABV8RPB9</accession>
<comment type="caution">
    <text evidence="8">The sequence shown here is derived from an EMBL/GenBank/DDBJ whole genome shotgun (WGS) entry which is preliminary data.</text>
</comment>
<evidence type="ECO:0000256" key="6">
    <source>
        <dbReference type="SAM" id="Phobius"/>
    </source>
</evidence>
<dbReference type="RefSeq" id="WP_379538704.1">
    <property type="nucleotide sequence ID" value="NZ_JBHSDR010000006.1"/>
</dbReference>
<sequence>MAATTPAVPLRAATAPRLVLWLLLIVYIFNFIDRQIVNILAEPISRDLGLSDTQIGLMTGIAFALFYTFLGLPIARYADRPSTNRIGLIAVALAVWSAMTALCGLAQNFVQLLLARVGVGVGEAGGTPAAHSLISDIVPPERRSSALAFYALGIPIGSLLGSMIGGLLADSVGWRAAFLFVGLPGILLAVLLLVLLRDPRRTGLAARPQAAIAAQAALSNREALKQILGSRVFVLLLCAASAASFLSYGKATWAIIFFQRTYGLSPGMVGFWFGIWAGLAGILGTLAGGWLADRFGRSDRRHVLTAPAVGMVIAVPLSYAAYMASDWKVSLALLMVPTFLNSLYYGPTFSSAQGLVRPEARAMASATLLFCQNLIGLGLGPLFFGMLSDLFRPTAGEDSVRWVLYGAAWLGLVPAFFFWRTSLRLHASLDRHS</sequence>
<feature type="domain" description="Major facilitator superfamily (MFS) profile" evidence="7">
    <location>
        <begin position="19"/>
        <end position="423"/>
    </location>
</feature>
<evidence type="ECO:0000313" key="8">
    <source>
        <dbReference type="EMBL" id="MFC4295221.1"/>
    </source>
</evidence>
<evidence type="ECO:0000256" key="5">
    <source>
        <dbReference type="ARBA" id="ARBA00023136"/>
    </source>
</evidence>
<gene>
    <name evidence="8" type="ORF">ACFO0A_09145</name>
</gene>
<dbReference type="Gene3D" id="1.20.1250.20">
    <property type="entry name" value="MFS general substrate transporter like domains"/>
    <property type="match status" value="2"/>
</dbReference>
<feature type="transmembrane region" description="Helical" evidence="6">
    <location>
        <begin position="228"/>
        <end position="249"/>
    </location>
</feature>
<organism evidence="8 9">
    <name type="scientific">Novosphingobium tardum</name>
    <dbReference type="NCBI Taxonomy" id="1538021"/>
    <lineage>
        <taxon>Bacteria</taxon>
        <taxon>Pseudomonadati</taxon>
        <taxon>Pseudomonadota</taxon>
        <taxon>Alphaproteobacteria</taxon>
        <taxon>Sphingomonadales</taxon>
        <taxon>Sphingomonadaceae</taxon>
        <taxon>Novosphingobium</taxon>
    </lineage>
</organism>
<dbReference type="CDD" id="cd17328">
    <property type="entry name" value="MFS_spinster_like"/>
    <property type="match status" value="1"/>
</dbReference>
<dbReference type="PANTHER" id="PTHR23505">
    <property type="entry name" value="SPINSTER"/>
    <property type="match status" value="1"/>
</dbReference>
<dbReference type="PANTHER" id="PTHR23505:SF79">
    <property type="entry name" value="PROTEIN SPINSTER"/>
    <property type="match status" value="1"/>
</dbReference>
<dbReference type="EMBL" id="JBHSDR010000006">
    <property type="protein sequence ID" value="MFC4295221.1"/>
    <property type="molecule type" value="Genomic_DNA"/>
</dbReference>
<evidence type="ECO:0000256" key="3">
    <source>
        <dbReference type="ARBA" id="ARBA00022692"/>
    </source>
</evidence>
<protein>
    <submittedName>
        <fullName evidence="8">Spinster family MFS transporter</fullName>
    </submittedName>
</protein>
<evidence type="ECO:0000256" key="4">
    <source>
        <dbReference type="ARBA" id="ARBA00022989"/>
    </source>
</evidence>
<feature type="transmembrane region" description="Helical" evidence="6">
    <location>
        <begin position="86"/>
        <end position="106"/>
    </location>
</feature>
<feature type="transmembrane region" description="Helical" evidence="6">
    <location>
        <begin position="366"/>
        <end position="387"/>
    </location>
</feature>
<feature type="transmembrane region" description="Helical" evidence="6">
    <location>
        <begin position="399"/>
        <end position="419"/>
    </location>
</feature>
<dbReference type="Proteomes" id="UP001595828">
    <property type="component" value="Unassembled WGS sequence"/>
</dbReference>
<keyword evidence="5 6" id="KW-0472">Membrane</keyword>
<dbReference type="InterPro" id="IPR020846">
    <property type="entry name" value="MFS_dom"/>
</dbReference>
<comment type="subcellular location">
    <subcellularLocation>
        <location evidence="1">Membrane</location>
        <topology evidence="1">Multi-pass membrane protein</topology>
    </subcellularLocation>
</comment>
<feature type="transmembrane region" description="Helical" evidence="6">
    <location>
        <begin position="327"/>
        <end position="345"/>
    </location>
</feature>
<evidence type="ECO:0000259" key="7">
    <source>
        <dbReference type="PROSITE" id="PS50850"/>
    </source>
</evidence>
<keyword evidence="9" id="KW-1185">Reference proteome</keyword>
<evidence type="ECO:0000256" key="2">
    <source>
        <dbReference type="ARBA" id="ARBA00022448"/>
    </source>
</evidence>
<dbReference type="Pfam" id="PF07690">
    <property type="entry name" value="MFS_1"/>
    <property type="match status" value="1"/>
</dbReference>
<name>A0ABV8RPB9_9SPHN</name>
<feature type="transmembrane region" description="Helical" evidence="6">
    <location>
        <begin position="303"/>
        <end position="321"/>
    </location>
</feature>